<gene>
    <name evidence="2" type="ORF">I5L03_01405</name>
</gene>
<organism evidence="2 3">
    <name type="scientific">Aurantiacibacter sediminis</name>
    <dbReference type="NCBI Taxonomy" id="2793064"/>
    <lineage>
        <taxon>Bacteria</taxon>
        <taxon>Pseudomonadati</taxon>
        <taxon>Pseudomonadota</taxon>
        <taxon>Alphaproteobacteria</taxon>
        <taxon>Sphingomonadales</taxon>
        <taxon>Erythrobacteraceae</taxon>
        <taxon>Aurantiacibacter</taxon>
    </lineage>
</organism>
<feature type="domain" description="Peptidase S74" evidence="1">
    <location>
        <begin position="44"/>
        <end position="118"/>
    </location>
</feature>
<dbReference type="InterPro" id="IPR030392">
    <property type="entry name" value="S74_ICA"/>
</dbReference>
<accession>A0ABS0MZV5</accession>
<proteinExistence type="predicted"/>
<evidence type="ECO:0000313" key="2">
    <source>
        <dbReference type="EMBL" id="MBH5321238.1"/>
    </source>
</evidence>
<dbReference type="EMBL" id="JAEANY010000001">
    <property type="protein sequence ID" value="MBH5321238.1"/>
    <property type="molecule type" value="Genomic_DNA"/>
</dbReference>
<reference evidence="2 3" key="1">
    <citation type="submission" date="2020-11" db="EMBL/GenBank/DDBJ databases">
        <title>Erythrobacter sediminis sp. nov., a marine bacterium from a tidal flat of Garorim Bay.</title>
        <authorList>
            <person name="Kim D."/>
            <person name="Yoo Y."/>
            <person name="Kim J.-J."/>
        </authorList>
    </citation>
    <scope>NUCLEOTIDE SEQUENCE [LARGE SCALE GENOMIC DNA]</scope>
    <source>
        <strain evidence="2 3">JGD-13</strain>
    </source>
</reference>
<protein>
    <submittedName>
        <fullName evidence="2">Tail fiber domain-containing protein</fullName>
    </submittedName>
</protein>
<evidence type="ECO:0000313" key="3">
    <source>
        <dbReference type="Proteomes" id="UP000602442"/>
    </source>
</evidence>
<keyword evidence="3" id="KW-1185">Reference proteome</keyword>
<sequence length="118" mass="12842">MERQKAKKSAYVRPELKVFGSVRNLTGGSLGNVGDGGIMTMAMSDPRAKQNIVRVGSHPAGFGFYRFDYKPQFQAEHGADRQFGVMADEVEAILPSAVTRDAKGYARVDYAQLGITLA</sequence>
<dbReference type="PROSITE" id="PS51688">
    <property type="entry name" value="ICA"/>
    <property type="match status" value="1"/>
</dbReference>
<dbReference type="RefSeq" id="WP_197919920.1">
    <property type="nucleotide sequence ID" value="NZ_CAWPTA010000006.1"/>
</dbReference>
<dbReference type="Proteomes" id="UP000602442">
    <property type="component" value="Unassembled WGS sequence"/>
</dbReference>
<evidence type="ECO:0000259" key="1">
    <source>
        <dbReference type="PROSITE" id="PS51688"/>
    </source>
</evidence>
<comment type="caution">
    <text evidence="2">The sequence shown here is derived from an EMBL/GenBank/DDBJ whole genome shotgun (WGS) entry which is preliminary data.</text>
</comment>
<dbReference type="Pfam" id="PF13884">
    <property type="entry name" value="Peptidase_S74"/>
    <property type="match status" value="1"/>
</dbReference>
<name>A0ABS0MZV5_9SPHN</name>